<keyword evidence="7" id="KW-1185">Reference proteome</keyword>
<keyword evidence="4" id="KW-1133">Transmembrane helix</keyword>
<evidence type="ECO:0000259" key="5">
    <source>
        <dbReference type="Pfam" id="PF25917"/>
    </source>
</evidence>
<dbReference type="RefSeq" id="WP_119034180.1">
    <property type="nucleotide sequence ID" value="NZ_QXDC01000002.1"/>
</dbReference>
<keyword evidence="4" id="KW-0472">Membrane</keyword>
<accession>A0A397PHQ3</accession>
<evidence type="ECO:0000256" key="4">
    <source>
        <dbReference type="SAM" id="Phobius"/>
    </source>
</evidence>
<evidence type="ECO:0000256" key="1">
    <source>
        <dbReference type="ARBA" id="ARBA00004196"/>
    </source>
</evidence>
<dbReference type="EMBL" id="QXDC01000002">
    <property type="protein sequence ID" value="RIA45664.1"/>
    <property type="molecule type" value="Genomic_DNA"/>
</dbReference>
<dbReference type="PANTHER" id="PTHR30386:SF19">
    <property type="entry name" value="MULTIDRUG EXPORT PROTEIN EMRA-RELATED"/>
    <property type="match status" value="1"/>
</dbReference>
<evidence type="ECO:0000313" key="6">
    <source>
        <dbReference type="EMBL" id="RIA45664.1"/>
    </source>
</evidence>
<sequence>MSHSFDQPSRPGTDDPQIEGHDVVGDEFIVGDEAGDAEPDRAPRRRLRTALLLLGPLVLLLGGLAFYLHGGRYETTDNAYLQSGQISVSPNIPGRVIAVEVRNNQRVKKGDVLFRIDPAPYQAAVDEAEAAVAGARTGVASLRANYRQGQAELTAAEDKLRYAEREAARQKELLAEGISSQNQYDQAVLAAQNARSAILNTRQANQSVAAQLTGSVDAPIDRQPAFAQAQAALERARLNLGYTVVRAAQDGIVAKVDQLQTGDYVTAGKPVFTLVGNRIWVEANFKENQLRYMRLGQPATIAIDAFPDLDLKGHLSSFSPGTGNSFSVLPAENATGNWVKVVQRLAVEITIDDPPADIPLHAGLSVEATVDTGHQRRLFGPDKAPTTPAR</sequence>
<dbReference type="Proteomes" id="UP000266568">
    <property type="component" value="Unassembled WGS sequence"/>
</dbReference>
<dbReference type="AlphaFoldDB" id="A0A397PHQ3"/>
<comment type="caution">
    <text evidence="6">The sequence shown here is derived from an EMBL/GenBank/DDBJ whole genome shotgun (WGS) entry which is preliminary data.</text>
</comment>
<dbReference type="Gene3D" id="2.40.50.100">
    <property type="match status" value="1"/>
</dbReference>
<dbReference type="Gene3D" id="1.10.287.470">
    <property type="entry name" value="Helix hairpin bin"/>
    <property type="match status" value="1"/>
</dbReference>
<name>A0A397PHQ3_9SPHN</name>
<dbReference type="Gene3D" id="2.40.30.170">
    <property type="match status" value="1"/>
</dbReference>
<evidence type="ECO:0000313" key="7">
    <source>
        <dbReference type="Proteomes" id="UP000266568"/>
    </source>
</evidence>
<protein>
    <submittedName>
        <fullName evidence="6">Membrane fusion protein (Multidrug efflux system)</fullName>
    </submittedName>
</protein>
<dbReference type="InterPro" id="IPR058625">
    <property type="entry name" value="MdtA-like_BSH"/>
</dbReference>
<feature type="coiled-coil region" evidence="2">
    <location>
        <begin position="139"/>
        <end position="173"/>
    </location>
</feature>
<organism evidence="6 7">
    <name type="scientific">Hephaestia caeni</name>
    <dbReference type="NCBI Taxonomy" id="645617"/>
    <lineage>
        <taxon>Bacteria</taxon>
        <taxon>Pseudomonadati</taxon>
        <taxon>Pseudomonadota</taxon>
        <taxon>Alphaproteobacteria</taxon>
        <taxon>Sphingomonadales</taxon>
        <taxon>Sphingomonadaceae</taxon>
        <taxon>Hephaestia</taxon>
    </lineage>
</organism>
<keyword evidence="2" id="KW-0175">Coiled coil</keyword>
<proteinExistence type="predicted"/>
<dbReference type="Pfam" id="PF25917">
    <property type="entry name" value="BSH_RND"/>
    <property type="match status" value="1"/>
</dbReference>
<evidence type="ECO:0000256" key="3">
    <source>
        <dbReference type="SAM" id="MobiDB-lite"/>
    </source>
</evidence>
<dbReference type="GO" id="GO:0030313">
    <property type="term" value="C:cell envelope"/>
    <property type="evidence" value="ECO:0007669"/>
    <property type="project" value="UniProtKB-SubCell"/>
</dbReference>
<feature type="domain" description="Multidrug resistance protein MdtA-like barrel-sandwich hybrid" evidence="5">
    <location>
        <begin position="85"/>
        <end position="275"/>
    </location>
</feature>
<dbReference type="OrthoDB" id="9811754at2"/>
<reference evidence="6 7" key="1">
    <citation type="submission" date="2018-08" db="EMBL/GenBank/DDBJ databases">
        <title>Genomic Encyclopedia of Type Strains, Phase IV (KMG-IV): sequencing the most valuable type-strain genomes for metagenomic binning, comparative biology and taxonomic classification.</title>
        <authorList>
            <person name="Goeker M."/>
        </authorList>
    </citation>
    <scope>NUCLEOTIDE SEQUENCE [LARGE SCALE GENOMIC DNA]</scope>
    <source>
        <strain evidence="6 7">DSM 25527</strain>
    </source>
</reference>
<dbReference type="GO" id="GO:0055085">
    <property type="term" value="P:transmembrane transport"/>
    <property type="evidence" value="ECO:0007669"/>
    <property type="project" value="InterPro"/>
</dbReference>
<feature type="transmembrane region" description="Helical" evidence="4">
    <location>
        <begin position="50"/>
        <end position="68"/>
    </location>
</feature>
<dbReference type="PANTHER" id="PTHR30386">
    <property type="entry name" value="MEMBRANE FUSION SUBUNIT OF EMRAB-TOLC MULTIDRUG EFFLUX PUMP"/>
    <property type="match status" value="1"/>
</dbReference>
<keyword evidence="4" id="KW-0812">Transmembrane</keyword>
<comment type="subcellular location">
    <subcellularLocation>
        <location evidence="1">Cell envelope</location>
    </subcellularLocation>
</comment>
<dbReference type="InterPro" id="IPR050739">
    <property type="entry name" value="MFP"/>
</dbReference>
<gene>
    <name evidence="6" type="ORF">DFR49_0187</name>
</gene>
<feature type="region of interest" description="Disordered" evidence="3">
    <location>
        <begin position="1"/>
        <end position="22"/>
    </location>
</feature>
<dbReference type="SUPFAM" id="SSF111369">
    <property type="entry name" value="HlyD-like secretion proteins"/>
    <property type="match status" value="2"/>
</dbReference>
<evidence type="ECO:0000256" key="2">
    <source>
        <dbReference type="SAM" id="Coils"/>
    </source>
</evidence>